<dbReference type="Gene3D" id="2.30.110.10">
    <property type="entry name" value="Electron Transport, Fmn-binding Protein, Chain A"/>
    <property type="match status" value="1"/>
</dbReference>
<evidence type="ECO:0000313" key="1">
    <source>
        <dbReference type="EMBL" id="MBB5843588.1"/>
    </source>
</evidence>
<dbReference type="SUPFAM" id="SSF50475">
    <property type="entry name" value="FMN-binding split barrel"/>
    <property type="match status" value="1"/>
</dbReference>
<sequence length="219" mass="24498">MRHTPTYILTDPDEVKRLVRENPWATFVSNTANGLVASHYPVVLEETPEGISIVSHVGRPDEKLHELGQHEMLMIIQGPHGYISPGWYANSEFVPTWNHVTAHLYGTPEILSDAENFDVLDDLVDHFEKQLPQPISLDIDENQARRIAEGTVGIRFVVTRFDARLKLSQNKTPEVVDRIIDALEGDGPFASASLAAEMRRVRDAVSTTDLTDEENHAPA</sequence>
<protein>
    <submittedName>
        <fullName evidence="1">Transcriptional regulator</fullName>
    </submittedName>
</protein>
<gene>
    <name evidence="1" type="ORF">HD599_001911</name>
</gene>
<dbReference type="EMBL" id="JACHMJ010000001">
    <property type="protein sequence ID" value="MBB5843588.1"/>
    <property type="molecule type" value="Genomic_DNA"/>
</dbReference>
<dbReference type="AlphaFoldDB" id="A0A841AMN1"/>
<dbReference type="InterPro" id="IPR007396">
    <property type="entry name" value="TR_PAI2-type"/>
</dbReference>
<dbReference type="PANTHER" id="PTHR35802">
    <property type="entry name" value="PROTEASE SYNTHASE AND SPORULATION PROTEIN PAI 2"/>
    <property type="match status" value="1"/>
</dbReference>
<name>A0A841AMN1_9MICO</name>
<dbReference type="PANTHER" id="PTHR35802:SF1">
    <property type="entry name" value="PROTEASE SYNTHASE AND SPORULATION PROTEIN PAI 2"/>
    <property type="match status" value="1"/>
</dbReference>
<dbReference type="RefSeq" id="WP_184236573.1">
    <property type="nucleotide sequence ID" value="NZ_JACHMJ010000001.1"/>
</dbReference>
<dbReference type="Pfam" id="PF04299">
    <property type="entry name" value="FMN_bind_2"/>
    <property type="match status" value="1"/>
</dbReference>
<reference evidence="1 2" key="1">
    <citation type="submission" date="2020-08" db="EMBL/GenBank/DDBJ databases">
        <title>Sequencing the genomes of 1000 actinobacteria strains.</title>
        <authorList>
            <person name="Klenk H.-P."/>
        </authorList>
    </citation>
    <scope>NUCLEOTIDE SEQUENCE [LARGE SCALE GENOMIC DNA]</scope>
    <source>
        <strain evidence="1 2">DSM 105784</strain>
    </source>
</reference>
<proteinExistence type="predicted"/>
<comment type="caution">
    <text evidence="1">The sequence shown here is derived from an EMBL/GenBank/DDBJ whole genome shotgun (WGS) entry which is preliminary data.</text>
</comment>
<organism evidence="1 2">
    <name type="scientific">Conyzicola lurida</name>
    <dbReference type="NCBI Taxonomy" id="1172621"/>
    <lineage>
        <taxon>Bacteria</taxon>
        <taxon>Bacillati</taxon>
        <taxon>Actinomycetota</taxon>
        <taxon>Actinomycetes</taxon>
        <taxon>Micrococcales</taxon>
        <taxon>Microbacteriaceae</taxon>
        <taxon>Conyzicola</taxon>
    </lineage>
</organism>
<keyword evidence="2" id="KW-1185">Reference proteome</keyword>
<dbReference type="Proteomes" id="UP000536685">
    <property type="component" value="Unassembled WGS sequence"/>
</dbReference>
<dbReference type="PIRSF" id="PIRSF010372">
    <property type="entry name" value="PaiB"/>
    <property type="match status" value="1"/>
</dbReference>
<dbReference type="InterPro" id="IPR012349">
    <property type="entry name" value="Split_barrel_FMN-bd"/>
</dbReference>
<accession>A0A841AMN1</accession>
<evidence type="ECO:0000313" key="2">
    <source>
        <dbReference type="Proteomes" id="UP000536685"/>
    </source>
</evidence>